<dbReference type="Gene3D" id="2.20.25.10">
    <property type="match status" value="1"/>
</dbReference>
<proteinExistence type="predicted"/>
<dbReference type="SUPFAM" id="SSF54001">
    <property type="entry name" value="Cysteine proteinases"/>
    <property type="match status" value="1"/>
</dbReference>
<reference evidence="1 2" key="1">
    <citation type="journal article" date="2023" name="bioRxiv">
        <title>Genome report: Whole genome sequence and annotation of Penstemon davidsonii.</title>
        <authorList>
            <person name="Ostevik K.L."/>
            <person name="Alabady M."/>
            <person name="Zhang M."/>
            <person name="Rausher M.D."/>
        </authorList>
    </citation>
    <scope>NUCLEOTIDE SEQUENCE [LARGE SCALE GENOMIC DNA]</scope>
    <source>
        <strain evidence="1">DNT005</strain>
        <tissue evidence="1">Whole leaf</tissue>
    </source>
</reference>
<evidence type="ECO:0000313" key="2">
    <source>
        <dbReference type="Proteomes" id="UP001291926"/>
    </source>
</evidence>
<dbReference type="InterPro" id="IPR038765">
    <property type="entry name" value="Papain-like_cys_pep_sf"/>
</dbReference>
<dbReference type="SUPFAM" id="SSF54236">
    <property type="entry name" value="Ubiquitin-like"/>
    <property type="match status" value="1"/>
</dbReference>
<evidence type="ECO:0000313" key="1">
    <source>
        <dbReference type="EMBL" id="KAK4491085.1"/>
    </source>
</evidence>
<dbReference type="Proteomes" id="UP001291926">
    <property type="component" value="Unassembled WGS sequence"/>
</dbReference>
<keyword evidence="2" id="KW-1185">Reference proteome</keyword>
<dbReference type="Gene3D" id="3.10.620.30">
    <property type="match status" value="1"/>
</dbReference>
<protein>
    <submittedName>
        <fullName evidence="1">Uncharacterized protein</fullName>
    </submittedName>
</protein>
<comment type="caution">
    <text evidence="1">The sequence shown here is derived from an EMBL/GenBank/DDBJ whole genome shotgun (WGS) entry which is preliminary data.</text>
</comment>
<dbReference type="Gene3D" id="3.10.20.90">
    <property type="entry name" value="Phosphatidylinositol 3-kinase Catalytic Subunit, Chain A, domain 1"/>
    <property type="match status" value="1"/>
</dbReference>
<dbReference type="PANTHER" id="PTHR48440:SF1">
    <property type="entry name" value="PAW DOMAIN-CONTAINING PROTEIN"/>
    <property type="match status" value="1"/>
</dbReference>
<accession>A0ABR0DPF9</accession>
<dbReference type="PANTHER" id="PTHR48440">
    <property type="match status" value="1"/>
</dbReference>
<name>A0ABR0DPF9_9LAMI</name>
<sequence>MVARKFLVDHGGSAFDLDYDTDDGIEVLKFQLFSLTSIPPDQQKILGGDDNRTVSDDSDLKLISEKLRLVSIDEDDGSKEEEKSVTNFLVSDEELARMLQAEEEALMMQQFVAGDNKEQVEQRIRPYLDQVLMYEDPHKQEAARKTVPVDKLEEKAMVALAREGNFKPTKDELDHSFLLQLLFWFKQSFRWVNAPPCDSCNNDTINQGMGVANPSESLYGASRVELYRYLSMQIFICLSYISFHSFLKLGNFLKQERGATENGLIASHYIVELLAMNLG</sequence>
<organism evidence="1 2">
    <name type="scientific">Penstemon davidsonii</name>
    <dbReference type="NCBI Taxonomy" id="160366"/>
    <lineage>
        <taxon>Eukaryota</taxon>
        <taxon>Viridiplantae</taxon>
        <taxon>Streptophyta</taxon>
        <taxon>Embryophyta</taxon>
        <taxon>Tracheophyta</taxon>
        <taxon>Spermatophyta</taxon>
        <taxon>Magnoliopsida</taxon>
        <taxon>eudicotyledons</taxon>
        <taxon>Gunneridae</taxon>
        <taxon>Pentapetalae</taxon>
        <taxon>asterids</taxon>
        <taxon>lamiids</taxon>
        <taxon>Lamiales</taxon>
        <taxon>Plantaginaceae</taxon>
        <taxon>Cheloneae</taxon>
        <taxon>Penstemon</taxon>
    </lineage>
</organism>
<dbReference type="EMBL" id="JAYDYQ010001087">
    <property type="protein sequence ID" value="KAK4491085.1"/>
    <property type="molecule type" value="Genomic_DNA"/>
</dbReference>
<gene>
    <name evidence="1" type="ORF">RD792_001807</name>
</gene>
<dbReference type="InterPro" id="IPR029071">
    <property type="entry name" value="Ubiquitin-like_domsf"/>
</dbReference>